<dbReference type="PROSITE" id="PS00018">
    <property type="entry name" value="EF_HAND_1"/>
    <property type="match status" value="1"/>
</dbReference>
<proteinExistence type="inferred from homology"/>
<dbReference type="SUPFAM" id="SSF144091">
    <property type="entry name" value="Rhomboid-like"/>
    <property type="match status" value="1"/>
</dbReference>
<dbReference type="PANTHER" id="PTHR45840">
    <property type="entry name" value="RHOMBOID-RELATED PROTEIN"/>
    <property type="match status" value="1"/>
</dbReference>
<dbReference type="AlphaFoldDB" id="A0ABD1ESB5"/>
<feature type="transmembrane region" description="Helical" evidence="7">
    <location>
        <begin position="310"/>
        <end position="331"/>
    </location>
</feature>
<accession>A0ABD1ESB5</accession>
<dbReference type="PROSITE" id="PS50222">
    <property type="entry name" value="EF_HAND_2"/>
    <property type="match status" value="1"/>
</dbReference>
<evidence type="ECO:0000313" key="9">
    <source>
        <dbReference type="EMBL" id="KAL1501693.1"/>
    </source>
</evidence>
<dbReference type="Gene3D" id="1.20.1540.10">
    <property type="entry name" value="Rhomboid-like"/>
    <property type="match status" value="1"/>
</dbReference>
<keyword evidence="10" id="KW-1185">Reference proteome</keyword>
<feature type="transmembrane region" description="Helical" evidence="7">
    <location>
        <begin position="461"/>
        <end position="483"/>
    </location>
</feature>
<evidence type="ECO:0000256" key="6">
    <source>
        <dbReference type="ARBA" id="ARBA00023136"/>
    </source>
</evidence>
<dbReference type="InterPro" id="IPR011992">
    <property type="entry name" value="EF-hand-dom_pair"/>
</dbReference>
<feature type="transmembrane region" description="Helical" evidence="7">
    <location>
        <begin position="375"/>
        <end position="393"/>
    </location>
</feature>
<dbReference type="Gene3D" id="1.10.238.10">
    <property type="entry name" value="EF-hand"/>
    <property type="match status" value="1"/>
</dbReference>
<dbReference type="Pfam" id="PF01694">
    <property type="entry name" value="Rhomboid"/>
    <property type="match status" value="1"/>
</dbReference>
<dbReference type="EMBL" id="JBDJPC010000005">
    <property type="protein sequence ID" value="KAL1501693.1"/>
    <property type="molecule type" value="Genomic_DNA"/>
</dbReference>
<evidence type="ECO:0000256" key="1">
    <source>
        <dbReference type="ARBA" id="ARBA00004141"/>
    </source>
</evidence>
<dbReference type="InterPro" id="IPR018247">
    <property type="entry name" value="EF_Hand_1_Ca_BS"/>
</dbReference>
<feature type="transmembrane region" description="Helical" evidence="7">
    <location>
        <begin position="430"/>
        <end position="449"/>
    </location>
</feature>
<evidence type="ECO:0000313" key="10">
    <source>
        <dbReference type="Proteomes" id="UP001566132"/>
    </source>
</evidence>
<gene>
    <name evidence="9" type="ORF">ABEB36_006975</name>
</gene>
<sequence length="492" mass="56793">MSVIGENVMRYKKIFDECDTNQDDLISFCELKYYLKSKEHSKDLSLRQITYIFSLNTKDEKKLVTFDDFVRIIEHPNLQFLIRYYVQRYVNFLIPQPKPKPKKKFQISEHNVEFPFAPRTLDLDESLGACIQSDLLKVLHSTVKDYKNIFYLDQLTFLQIPNDDHQDDQRRIESDEPQLIHGTFKTYQDISSSEKSEVGSDFRKFLESSTIRKDYAYYLVPRSDDQRRNSIEPTVSQLIQGIARDQKNISYSDELTLSPPPFALVFITIMEVVLFSTDEFVLKKSTSSGTGIIAQVFLYEPSKRQQAWRFLTYMFVHTGYVHIVVNMAFQLLFGLPLEMVHRWWRVSLLYFAGVIAGSLATSVTDPWVKLAGASAGVYALLTAHISTIIINWSEMTMPYLQLGILLIIVGFDLGSSIYDRYFLNIHNQVGYAAHFGGAVAGLLVGIYLLRNLNVKKCEKYLWWAALVIYVVLMTVAILMNIFLPGRYPPRAK</sequence>
<keyword evidence="6 7" id="KW-0472">Membrane</keyword>
<name>A0ABD1ESB5_HYPHA</name>
<dbReference type="InterPro" id="IPR002048">
    <property type="entry name" value="EF_hand_dom"/>
</dbReference>
<feature type="transmembrane region" description="Helical" evidence="7">
    <location>
        <begin position="399"/>
        <end position="418"/>
    </location>
</feature>
<keyword evidence="5 7" id="KW-1133">Transmembrane helix</keyword>
<keyword evidence="3 7" id="KW-0812">Transmembrane</keyword>
<organism evidence="9 10">
    <name type="scientific">Hypothenemus hampei</name>
    <name type="common">Coffee berry borer</name>
    <dbReference type="NCBI Taxonomy" id="57062"/>
    <lineage>
        <taxon>Eukaryota</taxon>
        <taxon>Metazoa</taxon>
        <taxon>Ecdysozoa</taxon>
        <taxon>Arthropoda</taxon>
        <taxon>Hexapoda</taxon>
        <taxon>Insecta</taxon>
        <taxon>Pterygota</taxon>
        <taxon>Neoptera</taxon>
        <taxon>Endopterygota</taxon>
        <taxon>Coleoptera</taxon>
        <taxon>Polyphaga</taxon>
        <taxon>Cucujiformia</taxon>
        <taxon>Curculionidae</taxon>
        <taxon>Scolytinae</taxon>
        <taxon>Hypothenemus</taxon>
    </lineage>
</organism>
<evidence type="ECO:0000256" key="2">
    <source>
        <dbReference type="ARBA" id="ARBA00009045"/>
    </source>
</evidence>
<comment type="similarity">
    <text evidence="2">Belongs to the peptidase S54 family.</text>
</comment>
<dbReference type="PANTHER" id="PTHR45840:SF8">
    <property type="entry name" value="RHOMBOID PROTEASE"/>
    <property type="match status" value="1"/>
</dbReference>
<reference evidence="9 10" key="1">
    <citation type="submission" date="2024-05" db="EMBL/GenBank/DDBJ databases">
        <title>Genetic variation in Jamaican populations of the coffee berry borer (Hypothenemus hampei).</title>
        <authorList>
            <person name="Errbii M."/>
            <person name="Myrie A."/>
        </authorList>
    </citation>
    <scope>NUCLEOTIDE SEQUENCE [LARGE SCALE GENOMIC DNA]</scope>
    <source>
        <strain evidence="9">JA-Hopewell-2020-01-JO</strain>
        <tissue evidence="9">Whole body</tissue>
    </source>
</reference>
<dbReference type="InterPro" id="IPR022764">
    <property type="entry name" value="Peptidase_S54_rhomboid_dom"/>
</dbReference>
<keyword evidence="4" id="KW-0106">Calcium</keyword>
<evidence type="ECO:0000256" key="4">
    <source>
        <dbReference type="ARBA" id="ARBA00022837"/>
    </source>
</evidence>
<dbReference type="InterPro" id="IPR035952">
    <property type="entry name" value="Rhomboid-like_sf"/>
</dbReference>
<evidence type="ECO:0000256" key="7">
    <source>
        <dbReference type="SAM" id="Phobius"/>
    </source>
</evidence>
<comment type="caution">
    <text evidence="9">The sequence shown here is derived from an EMBL/GenBank/DDBJ whole genome shotgun (WGS) entry which is preliminary data.</text>
</comment>
<evidence type="ECO:0000259" key="8">
    <source>
        <dbReference type="PROSITE" id="PS50222"/>
    </source>
</evidence>
<comment type="subcellular location">
    <subcellularLocation>
        <location evidence="1">Membrane</location>
        <topology evidence="1">Multi-pass membrane protein</topology>
    </subcellularLocation>
</comment>
<dbReference type="Proteomes" id="UP001566132">
    <property type="component" value="Unassembled WGS sequence"/>
</dbReference>
<dbReference type="GO" id="GO:0016020">
    <property type="term" value="C:membrane"/>
    <property type="evidence" value="ECO:0007669"/>
    <property type="project" value="UniProtKB-SubCell"/>
</dbReference>
<dbReference type="InterPro" id="IPR051739">
    <property type="entry name" value="Rhomboid_IM_Serine_Proteases"/>
</dbReference>
<dbReference type="SUPFAM" id="SSF47473">
    <property type="entry name" value="EF-hand"/>
    <property type="match status" value="1"/>
</dbReference>
<evidence type="ECO:0000256" key="5">
    <source>
        <dbReference type="ARBA" id="ARBA00022989"/>
    </source>
</evidence>
<feature type="domain" description="EF-hand" evidence="8">
    <location>
        <begin position="6"/>
        <end position="41"/>
    </location>
</feature>
<evidence type="ECO:0000256" key="3">
    <source>
        <dbReference type="ARBA" id="ARBA00022692"/>
    </source>
</evidence>
<protein>
    <recommendedName>
        <fullName evidence="8">EF-hand domain-containing protein</fullName>
    </recommendedName>
</protein>
<feature type="transmembrane region" description="Helical" evidence="7">
    <location>
        <begin position="343"/>
        <end position="363"/>
    </location>
</feature>